<keyword evidence="3 10" id="KW-0813">Transport</keyword>
<sequence length="704" mass="78928">MDEKKQSMDNNNEDQLEVPKQRYPRSVAFIIGNEFCERFSYYGAKAILVIFFTQIIKYSDDEATEYYHIFAMACYFTPVIGAIIADSFLGKFSWVMWIGLVAIALGTGGIKPCVSAFGGDQFGPGMERQLQKFFSFFYISINAGSLLSTFITPILREDVQCFNKKSCFPLAFGVPAVLMIVALILFVVGRYVTNYVMVPPKKESVVVQVISCVFTSLSRKWFKRMPKRDHWLDYADDKFDSKTIADIKAVMRVLFLYLPLPIFWALFDQQGSRWTLQATKMDGKMGDVYRLKPDQIQVVNPILIILFIPVFEYIIYPAFAKINFLKKSLQRIVCGGILAAVAFAICGFFQLSIETDLPPTLNDNSIHLTIVNGLSTPILLKNSFIFGDKSETIEKYGVLTKANLNIDEFISKGLSLDVSLTDNSKIAECSAKKDYSVTISKTFAKGGILLITESICSANAKELSIFEFNQKIDILEKPKDGGSFAGVVYNIKDSVTKPVFNIVNNNHITFRFNNSEFTDNFNSTTVGDPIVSGDTKRYVGYVPFIKELDVHLGGEYKLFLLENDTESAAHVAIEELGLYQGGAYIALVYTDDQGKLKGDVHNIVLPNSVSMFWQITQYSVITAGEIMFSITGLEFSYSQAPASMKSVLQAAWLLTVAFGNLIIVIISSAKIFEKQTFEEPKKSLSFYDSSNKREKSVPHHNTTE</sequence>
<evidence type="ECO:0000256" key="11">
    <source>
        <dbReference type="SAM" id="Phobius"/>
    </source>
</evidence>
<dbReference type="OrthoDB" id="10071041at2759"/>
<dbReference type="FunFam" id="1.20.1250.20:FF:000049">
    <property type="entry name" value="Solute carrier family 15 member 2"/>
    <property type="match status" value="1"/>
</dbReference>
<feature type="transmembrane region" description="Helical" evidence="11">
    <location>
        <begin position="167"/>
        <end position="193"/>
    </location>
</feature>
<keyword evidence="13" id="KW-1185">Reference proteome</keyword>
<keyword evidence="4 10" id="KW-0812">Transmembrane</keyword>
<dbReference type="AlphaFoldDB" id="A0A7R9KB82"/>
<feature type="transmembrane region" description="Helical" evidence="11">
    <location>
        <begin position="650"/>
        <end position="672"/>
    </location>
</feature>
<evidence type="ECO:0000256" key="9">
    <source>
        <dbReference type="ARBA" id="ARBA00078114"/>
    </source>
</evidence>
<evidence type="ECO:0000256" key="5">
    <source>
        <dbReference type="ARBA" id="ARBA00022856"/>
    </source>
</evidence>
<dbReference type="EMBL" id="CAJPIZ010000025">
    <property type="protein sequence ID" value="CAG2100098.1"/>
    <property type="molecule type" value="Genomic_DNA"/>
</dbReference>
<comment type="subcellular location">
    <subcellularLocation>
        <location evidence="1 10">Membrane</location>
        <topology evidence="1 10">Multi-pass membrane protein</topology>
    </subcellularLocation>
</comment>
<keyword evidence="8 11" id="KW-0472">Membrane</keyword>
<feature type="transmembrane region" description="Helical" evidence="11">
    <location>
        <begin position="332"/>
        <end position="353"/>
    </location>
</feature>
<dbReference type="GO" id="GO:0022857">
    <property type="term" value="F:transmembrane transporter activity"/>
    <property type="evidence" value="ECO:0007669"/>
    <property type="project" value="InterPro"/>
</dbReference>
<dbReference type="SUPFAM" id="SSF103473">
    <property type="entry name" value="MFS general substrate transporter"/>
    <property type="match status" value="1"/>
</dbReference>
<evidence type="ECO:0000256" key="4">
    <source>
        <dbReference type="ARBA" id="ARBA00022692"/>
    </source>
</evidence>
<feature type="transmembrane region" description="Helical" evidence="11">
    <location>
        <begin position="298"/>
        <end position="320"/>
    </location>
</feature>
<gene>
    <name evidence="12" type="ORF">OSB1V03_LOCUS168</name>
</gene>
<evidence type="ECO:0000256" key="8">
    <source>
        <dbReference type="ARBA" id="ARBA00023136"/>
    </source>
</evidence>
<evidence type="ECO:0000256" key="1">
    <source>
        <dbReference type="ARBA" id="ARBA00004141"/>
    </source>
</evidence>
<dbReference type="InterPro" id="IPR000109">
    <property type="entry name" value="POT_fam"/>
</dbReference>
<feature type="transmembrane region" description="Helical" evidence="11">
    <location>
        <begin position="92"/>
        <end position="110"/>
    </location>
</feature>
<feature type="transmembrane region" description="Helical" evidence="11">
    <location>
        <begin position="133"/>
        <end position="155"/>
    </location>
</feature>
<dbReference type="InterPro" id="IPR036259">
    <property type="entry name" value="MFS_trans_sf"/>
</dbReference>
<organism evidence="12">
    <name type="scientific">Medioppia subpectinata</name>
    <dbReference type="NCBI Taxonomy" id="1979941"/>
    <lineage>
        <taxon>Eukaryota</taxon>
        <taxon>Metazoa</taxon>
        <taxon>Ecdysozoa</taxon>
        <taxon>Arthropoda</taxon>
        <taxon>Chelicerata</taxon>
        <taxon>Arachnida</taxon>
        <taxon>Acari</taxon>
        <taxon>Acariformes</taxon>
        <taxon>Sarcoptiformes</taxon>
        <taxon>Oribatida</taxon>
        <taxon>Brachypylina</taxon>
        <taxon>Oppioidea</taxon>
        <taxon>Oppiidae</taxon>
        <taxon>Medioppia</taxon>
    </lineage>
</organism>
<dbReference type="GO" id="GO:0015031">
    <property type="term" value="P:protein transport"/>
    <property type="evidence" value="ECO:0007669"/>
    <property type="project" value="UniProtKB-KW"/>
</dbReference>
<evidence type="ECO:0000313" key="13">
    <source>
        <dbReference type="Proteomes" id="UP000759131"/>
    </source>
</evidence>
<evidence type="ECO:0000256" key="3">
    <source>
        <dbReference type="ARBA" id="ARBA00022448"/>
    </source>
</evidence>
<evidence type="ECO:0000256" key="10">
    <source>
        <dbReference type="RuleBase" id="RU003755"/>
    </source>
</evidence>
<evidence type="ECO:0000256" key="7">
    <source>
        <dbReference type="ARBA" id="ARBA00022989"/>
    </source>
</evidence>
<feature type="transmembrane region" description="Helical" evidence="11">
    <location>
        <begin position="249"/>
        <end position="267"/>
    </location>
</feature>
<dbReference type="GO" id="GO:0016020">
    <property type="term" value="C:membrane"/>
    <property type="evidence" value="ECO:0007669"/>
    <property type="project" value="UniProtKB-SubCell"/>
</dbReference>
<proteinExistence type="inferred from homology"/>
<evidence type="ECO:0000313" key="12">
    <source>
        <dbReference type="EMBL" id="CAD7619668.1"/>
    </source>
</evidence>
<keyword evidence="5" id="KW-0571">Peptide transport</keyword>
<dbReference type="PANTHER" id="PTHR11654">
    <property type="entry name" value="OLIGOPEPTIDE TRANSPORTER-RELATED"/>
    <property type="match status" value="1"/>
</dbReference>
<dbReference type="Gene3D" id="1.20.1250.20">
    <property type="entry name" value="MFS general substrate transporter like domains"/>
    <property type="match status" value="4"/>
</dbReference>
<reference evidence="12" key="1">
    <citation type="submission" date="2020-11" db="EMBL/GenBank/DDBJ databases">
        <authorList>
            <person name="Tran Van P."/>
        </authorList>
    </citation>
    <scope>NUCLEOTIDE SEQUENCE</scope>
</reference>
<dbReference type="Proteomes" id="UP000759131">
    <property type="component" value="Unassembled WGS sequence"/>
</dbReference>
<dbReference type="GO" id="GO:0006857">
    <property type="term" value="P:oligopeptide transport"/>
    <property type="evidence" value="ECO:0007669"/>
    <property type="project" value="InterPro"/>
</dbReference>
<keyword evidence="7 11" id="KW-1133">Transmembrane helix</keyword>
<dbReference type="InterPro" id="IPR018456">
    <property type="entry name" value="PTR2_symporter_CS"/>
</dbReference>
<evidence type="ECO:0000256" key="6">
    <source>
        <dbReference type="ARBA" id="ARBA00022927"/>
    </source>
</evidence>
<name>A0A7R9KB82_9ACAR</name>
<keyword evidence="6" id="KW-0653">Protein transport</keyword>
<accession>A0A7R9KB82</accession>
<evidence type="ECO:0000256" key="2">
    <source>
        <dbReference type="ARBA" id="ARBA00005982"/>
    </source>
</evidence>
<dbReference type="Pfam" id="PF00854">
    <property type="entry name" value="PTR2"/>
    <property type="match status" value="2"/>
</dbReference>
<comment type="similarity">
    <text evidence="2 10">Belongs to the major facilitator superfamily. Proton-dependent oligopeptide transporter (POT/PTR) (TC 2.A.17) family.</text>
</comment>
<feature type="transmembrane region" description="Helical" evidence="11">
    <location>
        <begin position="68"/>
        <end position="85"/>
    </location>
</feature>
<dbReference type="EMBL" id="OC854600">
    <property type="protein sequence ID" value="CAD7619668.1"/>
    <property type="molecule type" value="Genomic_DNA"/>
</dbReference>
<dbReference type="PROSITE" id="PS01023">
    <property type="entry name" value="PTR2_2"/>
    <property type="match status" value="1"/>
</dbReference>
<protein>
    <recommendedName>
        <fullName evidence="9">Oligopeptide transporter 1</fullName>
    </recommendedName>
</protein>